<reference evidence="1 2" key="1">
    <citation type="journal article" date="2019" name="Commun. Biol.">
        <title>The bagworm genome reveals a unique fibroin gene that provides high tensile strength.</title>
        <authorList>
            <person name="Kono N."/>
            <person name="Nakamura H."/>
            <person name="Ohtoshi R."/>
            <person name="Tomita M."/>
            <person name="Numata K."/>
            <person name="Arakawa K."/>
        </authorList>
    </citation>
    <scope>NUCLEOTIDE SEQUENCE [LARGE SCALE GENOMIC DNA]</scope>
</reference>
<organism evidence="1 2">
    <name type="scientific">Eumeta variegata</name>
    <name type="common">Bagworm moth</name>
    <name type="synonym">Eumeta japonica</name>
    <dbReference type="NCBI Taxonomy" id="151549"/>
    <lineage>
        <taxon>Eukaryota</taxon>
        <taxon>Metazoa</taxon>
        <taxon>Ecdysozoa</taxon>
        <taxon>Arthropoda</taxon>
        <taxon>Hexapoda</taxon>
        <taxon>Insecta</taxon>
        <taxon>Pterygota</taxon>
        <taxon>Neoptera</taxon>
        <taxon>Endopterygota</taxon>
        <taxon>Lepidoptera</taxon>
        <taxon>Glossata</taxon>
        <taxon>Ditrysia</taxon>
        <taxon>Tineoidea</taxon>
        <taxon>Psychidae</taxon>
        <taxon>Oiketicinae</taxon>
        <taxon>Eumeta</taxon>
    </lineage>
</organism>
<name>A0A4C1VZE6_EUMVA</name>
<protein>
    <submittedName>
        <fullName evidence="1">Uncharacterized protein</fullName>
    </submittedName>
</protein>
<dbReference type="EMBL" id="BGZK01000455">
    <property type="protein sequence ID" value="GBP44626.1"/>
    <property type="molecule type" value="Genomic_DNA"/>
</dbReference>
<sequence length="117" mass="13130">MSTQEDPEAKTSVPTKPLRFYVDGMQISEYAFVNTIVDPSRCSLAAEISAVDLRERSIRGLSRSGSADKRAAGDSRVFSGRTRRLRCDHRCRLRCDYRSCRDYVLSSASFLLRAGTT</sequence>
<proteinExistence type="predicted"/>
<evidence type="ECO:0000313" key="1">
    <source>
        <dbReference type="EMBL" id="GBP44626.1"/>
    </source>
</evidence>
<evidence type="ECO:0000313" key="2">
    <source>
        <dbReference type="Proteomes" id="UP000299102"/>
    </source>
</evidence>
<accession>A0A4C1VZE6</accession>
<comment type="caution">
    <text evidence="1">The sequence shown here is derived from an EMBL/GenBank/DDBJ whole genome shotgun (WGS) entry which is preliminary data.</text>
</comment>
<gene>
    <name evidence="1" type="ORF">EVAR_75083_1</name>
</gene>
<keyword evidence="2" id="KW-1185">Reference proteome</keyword>
<dbReference type="AlphaFoldDB" id="A0A4C1VZE6"/>
<dbReference type="Proteomes" id="UP000299102">
    <property type="component" value="Unassembled WGS sequence"/>
</dbReference>